<dbReference type="EMBL" id="KN824280">
    <property type="protein sequence ID" value="KIM32507.1"/>
    <property type="molecule type" value="Genomic_DNA"/>
</dbReference>
<proteinExistence type="predicted"/>
<evidence type="ECO:0000313" key="3">
    <source>
        <dbReference type="EMBL" id="KIM32507.1"/>
    </source>
</evidence>
<dbReference type="OrthoDB" id="529273at2759"/>
<evidence type="ECO:0000256" key="1">
    <source>
        <dbReference type="SAM" id="Phobius"/>
    </source>
</evidence>
<dbReference type="Pfam" id="PF04577">
    <property type="entry name" value="Glyco_transf_61"/>
    <property type="match status" value="1"/>
</dbReference>
<keyword evidence="4" id="KW-1185">Reference proteome</keyword>
<gene>
    <name evidence="3" type="ORF">M408DRAFT_14788</name>
</gene>
<evidence type="ECO:0000313" key="4">
    <source>
        <dbReference type="Proteomes" id="UP000054097"/>
    </source>
</evidence>
<reference evidence="4" key="2">
    <citation type="submission" date="2015-01" db="EMBL/GenBank/DDBJ databases">
        <title>Evolutionary Origins and Diversification of the Mycorrhizal Mutualists.</title>
        <authorList>
            <consortium name="DOE Joint Genome Institute"/>
            <consortium name="Mycorrhizal Genomics Consortium"/>
            <person name="Kohler A."/>
            <person name="Kuo A."/>
            <person name="Nagy L.G."/>
            <person name="Floudas D."/>
            <person name="Copeland A."/>
            <person name="Barry K.W."/>
            <person name="Cichocki N."/>
            <person name="Veneault-Fourrey C."/>
            <person name="LaButti K."/>
            <person name="Lindquist E.A."/>
            <person name="Lipzen A."/>
            <person name="Lundell T."/>
            <person name="Morin E."/>
            <person name="Murat C."/>
            <person name="Riley R."/>
            <person name="Ohm R."/>
            <person name="Sun H."/>
            <person name="Tunlid A."/>
            <person name="Henrissat B."/>
            <person name="Grigoriev I.V."/>
            <person name="Hibbett D.S."/>
            <person name="Martin F."/>
        </authorList>
    </citation>
    <scope>NUCLEOTIDE SEQUENCE [LARGE SCALE GENOMIC DNA]</scope>
    <source>
        <strain evidence="4">MAFF 305830</strain>
    </source>
</reference>
<feature type="domain" description="Glycosyltransferase 61 catalytic" evidence="2">
    <location>
        <begin position="287"/>
        <end position="372"/>
    </location>
</feature>
<name>A0A0C2XUF2_SERVB</name>
<dbReference type="Proteomes" id="UP000054097">
    <property type="component" value="Unassembled WGS sequence"/>
</dbReference>
<dbReference type="HOGENOM" id="CLU_033167_0_0_1"/>
<reference evidence="3 4" key="1">
    <citation type="submission" date="2014-04" db="EMBL/GenBank/DDBJ databases">
        <authorList>
            <consortium name="DOE Joint Genome Institute"/>
            <person name="Kuo A."/>
            <person name="Zuccaro A."/>
            <person name="Kohler A."/>
            <person name="Nagy L.G."/>
            <person name="Floudas D."/>
            <person name="Copeland A."/>
            <person name="Barry K.W."/>
            <person name="Cichocki N."/>
            <person name="Veneault-Fourrey C."/>
            <person name="LaButti K."/>
            <person name="Lindquist E.A."/>
            <person name="Lipzen A."/>
            <person name="Lundell T."/>
            <person name="Morin E."/>
            <person name="Murat C."/>
            <person name="Sun H."/>
            <person name="Tunlid A."/>
            <person name="Henrissat B."/>
            <person name="Grigoriev I.V."/>
            <person name="Hibbett D.S."/>
            <person name="Martin F."/>
            <person name="Nordberg H.P."/>
            <person name="Cantor M.N."/>
            <person name="Hua S.X."/>
        </authorList>
    </citation>
    <scope>NUCLEOTIDE SEQUENCE [LARGE SCALE GENOMIC DNA]</scope>
    <source>
        <strain evidence="3 4">MAFF 305830</strain>
    </source>
</reference>
<sequence>MVVAVRGFRIFVFLFSLLILGFYLFSKKHDHSDALLSLVNSSETSLPLAWNDNTIPETKALLHKLPGLTVFENLYAYNGTIYIVTSEPDSIPEKRMIISNGLALEFKQENEPTDQTLQIITPAEARLLFGPALAPNFLAGVSFMQTDAPQFLGHMYHFVVEIFALGHWRHFTSPDLDTTFGSTRPYPRRYIFPYASHEQWQDHAGMNLWTIRAALGPIALEFKDEWKTWMDSEQLLVMEHVVLGDRAAWHRGSFWKSPKEEFPLVVRDRWWDPIRNSVTAFVEPADVQANITQKPLITYVSRQNSRRRLKTKDHNTLVSELELLCQIIECELQVATMEELDTTEQILLLSKTTVLVGVHGNGLLGQLWMEPTPRSTVIEIFHPDGFTYDYEYTARSLGHKYYGIWKDKYFTAPDLPPQNVVDGFHGASIPVNGTSVASLIHQRLTMKSL</sequence>
<accession>A0A0C2XUF2</accession>
<keyword evidence="1" id="KW-0812">Transmembrane</keyword>
<feature type="transmembrane region" description="Helical" evidence="1">
    <location>
        <begin position="7"/>
        <end position="25"/>
    </location>
</feature>
<dbReference type="STRING" id="933852.A0A0C2XUF2"/>
<protein>
    <recommendedName>
        <fullName evidence="2">Glycosyltransferase 61 catalytic domain-containing protein</fullName>
    </recommendedName>
</protein>
<dbReference type="AlphaFoldDB" id="A0A0C2XUF2"/>
<organism evidence="3 4">
    <name type="scientific">Serendipita vermifera MAFF 305830</name>
    <dbReference type="NCBI Taxonomy" id="933852"/>
    <lineage>
        <taxon>Eukaryota</taxon>
        <taxon>Fungi</taxon>
        <taxon>Dikarya</taxon>
        <taxon>Basidiomycota</taxon>
        <taxon>Agaricomycotina</taxon>
        <taxon>Agaricomycetes</taxon>
        <taxon>Sebacinales</taxon>
        <taxon>Serendipitaceae</taxon>
        <taxon>Serendipita</taxon>
    </lineage>
</organism>
<keyword evidence="1" id="KW-0472">Membrane</keyword>
<evidence type="ECO:0000259" key="2">
    <source>
        <dbReference type="Pfam" id="PF04577"/>
    </source>
</evidence>
<keyword evidence="1" id="KW-1133">Transmembrane helix</keyword>
<dbReference type="InterPro" id="IPR049625">
    <property type="entry name" value="Glyco_transf_61_cat"/>
</dbReference>
<dbReference type="GO" id="GO:0016757">
    <property type="term" value="F:glycosyltransferase activity"/>
    <property type="evidence" value="ECO:0007669"/>
    <property type="project" value="InterPro"/>
</dbReference>